<dbReference type="EMBL" id="CAJOBC010101753">
    <property type="protein sequence ID" value="CAF4475601.1"/>
    <property type="molecule type" value="Genomic_DNA"/>
</dbReference>
<organism evidence="1 2">
    <name type="scientific">Didymodactylos carnosus</name>
    <dbReference type="NCBI Taxonomy" id="1234261"/>
    <lineage>
        <taxon>Eukaryota</taxon>
        <taxon>Metazoa</taxon>
        <taxon>Spiralia</taxon>
        <taxon>Gnathifera</taxon>
        <taxon>Rotifera</taxon>
        <taxon>Eurotatoria</taxon>
        <taxon>Bdelloidea</taxon>
        <taxon>Philodinida</taxon>
        <taxon>Philodinidae</taxon>
        <taxon>Didymodactylos</taxon>
    </lineage>
</organism>
<proteinExistence type="predicted"/>
<protein>
    <submittedName>
        <fullName evidence="1">Uncharacterized protein</fullName>
    </submittedName>
</protein>
<dbReference type="Proteomes" id="UP000681722">
    <property type="component" value="Unassembled WGS sequence"/>
</dbReference>
<gene>
    <name evidence="1" type="ORF">SRO942_LOCUS43531</name>
</gene>
<reference evidence="1" key="1">
    <citation type="submission" date="2021-02" db="EMBL/GenBank/DDBJ databases">
        <authorList>
            <person name="Nowell W R."/>
        </authorList>
    </citation>
    <scope>NUCLEOTIDE SEQUENCE</scope>
</reference>
<evidence type="ECO:0000313" key="1">
    <source>
        <dbReference type="EMBL" id="CAF4475601.1"/>
    </source>
</evidence>
<evidence type="ECO:0000313" key="2">
    <source>
        <dbReference type="Proteomes" id="UP000681722"/>
    </source>
</evidence>
<comment type="caution">
    <text evidence="1">The sequence shown here is derived from an EMBL/GenBank/DDBJ whole genome shotgun (WGS) entry which is preliminary data.</text>
</comment>
<sequence>MLAQMSIVK</sequence>
<name>A0A8S2X2Q5_9BILA</name>
<feature type="non-terminal residue" evidence="1">
    <location>
        <position position="9"/>
    </location>
</feature>
<accession>A0A8S2X2Q5</accession>